<dbReference type="RefSeq" id="WP_155932410.1">
    <property type="nucleotide sequence ID" value="NZ_WODC01000002.1"/>
</dbReference>
<evidence type="ECO:0000313" key="3">
    <source>
        <dbReference type="Proteomes" id="UP000461162"/>
    </source>
</evidence>
<dbReference type="EMBL" id="WODC01000002">
    <property type="protein sequence ID" value="MUM76752.1"/>
    <property type="molecule type" value="Genomic_DNA"/>
</dbReference>
<keyword evidence="2" id="KW-0808">Transferase</keyword>
<dbReference type="Gene3D" id="1.10.3210.10">
    <property type="entry name" value="Hypothetical protein af1432"/>
    <property type="match status" value="1"/>
</dbReference>
<evidence type="ECO:0000313" key="2">
    <source>
        <dbReference type="EMBL" id="MUM76752.1"/>
    </source>
</evidence>
<reference evidence="2 3" key="1">
    <citation type="submission" date="2019-11" db="EMBL/GenBank/DDBJ databases">
        <title>Pseudodesulfovibrio alkaliphilus, sp. nov., an alkaliphilic sulfate-reducing bacteria from mud volcano of Taman peninsula, Russia.</title>
        <authorList>
            <person name="Frolova A."/>
            <person name="Merkel A.Y."/>
            <person name="Slobodkin A.I."/>
        </authorList>
    </citation>
    <scope>NUCLEOTIDE SEQUENCE [LARGE SCALE GENOMIC DNA]</scope>
    <source>
        <strain evidence="2 3">F-1</strain>
    </source>
</reference>
<dbReference type="AlphaFoldDB" id="A0A7K1KLH8"/>
<accession>A0A7K1KLH8</accession>
<dbReference type="CDD" id="cd04182">
    <property type="entry name" value="GT_2_like_f"/>
    <property type="match status" value="1"/>
</dbReference>
<sequence length="374" mass="40538">MIRLAAVIPAAGLSSRMGRCKPLLPLGRGTVLSRCVDLFRNNRIDQIIVVTGNNRDEVSAEAFRAGAKPVHNERFKQGMFSSVLTGIGALKNDVSAFFLLPADTPLIRPETIGRLAETYRNARPALLYPRFLDERGHPPVIGRELLGDIVGHDGAGGLRTVLQRHEAAAMDLDTPDAGTVIDLDHPEDYGQALACFDAQYPNERECRQLWAMRGLPEHVDEHCRAVAAVTDALCARLNARNGTSALNPALARGAALVHDIGKGTRHHEAAGAALLRSHGFHAAADIVAGHFDLTLAPDQPITEKEVVFLADKLVRCHSPVALDARYLEKLAVHRHEPGAEEAILGRLERARNLLARFDGELGESAEEVARLALA</sequence>
<feature type="domain" description="HD" evidence="1">
    <location>
        <begin position="219"/>
        <end position="316"/>
    </location>
</feature>
<dbReference type="InterPro" id="IPR054703">
    <property type="entry name" value="Mop-rel"/>
</dbReference>
<comment type="caution">
    <text evidence="2">The sequence shown here is derived from an EMBL/GenBank/DDBJ whole genome shotgun (WGS) entry which is preliminary data.</text>
</comment>
<proteinExistence type="predicted"/>
<dbReference type="CDD" id="cd00077">
    <property type="entry name" value="HDc"/>
    <property type="match status" value="1"/>
</dbReference>
<evidence type="ECO:0000259" key="1">
    <source>
        <dbReference type="PROSITE" id="PS51831"/>
    </source>
</evidence>
<dbReference type="InterPro" id="IPR006675">
    <property type="entry name" value="HDIG_dom"/>
</dbReference>
<name>A0A7K1KLH8_9BACT</name>
<dbReference type="InterPro" id="IPR006674">
    <property type="entry name" value="HD_domain"/>
</dbReference>
<protein>
    <submittedName>
        <fullName evidence="2">NTP transferase domain-containing protein</fullName>
    </submittedName>
</protein>
<dbReference type="GO" id="GO:0016779">
    <property type="term" value="F:nucleotidyltransferase activity"/>
    <property type="evidence" value="ECO:0007669"/>
    <property type="project" value="UniProtKB-ARBA"/>
</dbReference>
<dbReference type="SMART" id="SM00471">
    <property type="entry name" value="HDc"/>
    <property type="match status" value="1"/>
</dbReference>
<keyword evidence="3" id="KW-1185">Reference proteome</keyword>
<dbReference type="Pfam" id="PF01966">
    <property type="entry name" value="HD"/>
    <property type="match status" value="1"/>
</dbReference>
<organism evidence="2 3">
    <name type="scientific">Pseudodesulfovibrio alkaliphilus</name>
    <dbReference type="NCBI Taxonomy" id="2661613"/>
    <lineage>
        <taxon>Bacteria</taxon>
        <taxon>Pseudomonadati</taxon>
        <taxon>Thermodesulfobacteriota</taxon>
        <taxon>Desulfovibrionia</taxon>
        <taxon>Desulfovibrionales</taxon>
        <taxon>Desulfovibrionaceae</taxon>
    </lineage>
</organism>
<dbReference type="InterPro" id="IPR003607">
    <property type="entry name" value="HD/PDEase_dom"/>
</dbReference>
<dbReference type="Gene3D" id="3.90.550.10">
    <property type="entry name" value="Spore Coat Polysaccharide Biosynthesis Protein SpsA, Chain A"/>
    <property type="match status" value="1"/>
</dbReference>
<gene>
    <name evidence="2" type="ORF">GKC30_03785</name>
</gene>
<dbReference type="SUPFAM" id="SSF53448">
    <property type="entry name" value="Nucleotide-diphospho-sugar transferases"/>
    <property type="match status" value="1"/>
</dbReference>
<dbReference type="NCBIfam" id="TIGR00277">
    <property type="entry name" value="HDIG"/>
    <property type="match status" value="1"/>
</dbReference>
<dbReference type="PANTHER" id="PTHR43777:SF1">
    <property type="entry name" value="MOLYBDENUM COFACTOR CYTIDYLYLTRANSFERASE"/>
    <property type="match status" value="1"/>
</dbReference>
<dbReference type="NCBIfam" id="NF045665">
    <property type="entry name" value="NTPtran_DVU1551"/>
    <property type="match status" value="1"/>
</dbReference>
<dbReference type="InterPro" id="IPR029044">
    <property type="entry name" value="Nucleotide-diphossugar_trans"/>
</dbReference>
<dbReference type="SUPFAM" id="SSF109604">
    <property type="entry name" value="HD-domain/PDEase-like"/>
    <property type="match status" value="1"/>
</dbReference>
<dbReference type="InterPro" id="IPR025877">
    <property type="entry name" value="MobA-like_NTP_Trfase"/>
</dbReference>
<dbReference type="PANTHER" id="PTHR43777">
    <property type="entry name" value="MOLYBDENUM COFACTOR CYTIDYLYLTRANSFERASE"/>
    <property type="match status" value="1"/>
</dbReference>
<dbReference type="Proteomes" id="UP000461162">
    <property type="component" value="Unassembled WGS sequence"/>
</dbReference>
<dbReference type="PROSITE" id="PS51831">
    <property type="entry name" value="HD"/>
    <property type="match status" value="1"/>
</dbReference>
<dbReference type="Pfam" id="PF12804">
    <property type="entry name" value="NTP_transf_3"/>
    <property type="match status" value="1"/>
</dbReference>